<protein>
    <submittedName>
        <fullName evidence="1">Uncharacterized protein</fullName>
    </submittedName>
</protein>
<dbReference type="AlphaFoldDB" id="A0A9P4R800"/>
<dbReference type="EMBL" id="ML996107">
    <property type="protein sequence ID" value="KAF2738760.1"/>
    <property type="molecule type" value="Genomic_DNA"/>
</dbReference>
<reference evidence="1" key="1">
    <citation type="journal article" date="2020" name="Stud. Mycol.">
        <title>101 Dothideomycetes genomes: a test case for predicting lifestyles and emergence of pathogens.</title>
        <authorList>
            <person name="Haridas S."/>
            <person name="Albert R."/>
            <person name="Binder M."/>
            <person name="Bloem J."/>
            <person name="Labutti K."/>
            <person name="Salamov A."/>
            <person name="Andreopoulos B."/>
            <person name="Baker S."/>
            <person name="Barry K."/>
            <person name="Bills G."/>
            <person name="Bluhm B."/>
            <person name="Cannon C."/>
            <person name="Castanera R."/>
            <person name="Culley D."/>
            <person name="Daum C."/>
            <person name="Ezra D."/>
            <person name="Gonzalez J."/>
            <person name="Henrissat B."/>
            <person name="Kuo A."/>
            <person name="Liang C."/>
            <person name="Lipzen A."/>
            <person name="Lutzoni F."/>
            <person name="Magnuson J."/>
            <person name="Mondo S."/>
            <person name="Nolan M."/>
            <person name="Ohm R."/>
            <person name="Pangilinan J."/>
            <person name="Park H.-J."/>
            <person name="Ramirez L."/>
            <person name="Alfaro M."/>
            <person name="Sun H."/>
            <person name="Tritt A."/>
            <person name="Yoshinaga Y."/>
            <person name="Zwiers L.-H."/>
            <person name="Turgeon B."/>
            <person name="Goodwin S."/>
            <person name="Spatafora J."/>
            <person name="Crous P."/>
            <person name="Grigoriev I."/>
        </authorList>
    </citation>
    <scope>NUCLEOTIDE SEQUENCE</scope>
    <source>
        <strain evidence="1">CBS 125425</strain>
    </source>
</reference>
<accession>A0A9P4R800</accession>
<organism evidence="1 2">
    <name type="scientific">Polyplosphaeria fusca</name>
    <dbReference type="NCBI Taxonomy" id="682080"/>
    <lineage>
        <taxon>Eukaryota</taxon>
        <taxon>Fungi</taxon>
        <taxon>Dikarya</taxon>
        <taxon>Ascomycota</taxon>
        <taxon>Pezizomycotina</taxon>
        <taxon>Dothideomycetes</taxon>
        <taxon>Pleosporomycetidae</taxon>
        <taxon>Pleosporales</taxon>
        <taxon>Tetraplosphaeriaceae</taxon>
        <taxon>Polyplosphaeria</taxon>
    </lineage>
</organism>
<evidence type="ECO:0000313" key="2">
    <source>
        <dbReference type="Proteomes" id="UP000799444"/>
    </source>
</evidence>
<proteinExistence type="predicted"/>
<keyword evidence="2" id="KW-1185">Reference proteome</keyword>
<name>A0A9P4R800_9PLEO</name>
<sequence>MTTPLNRSPHPVALTAVMTLWRTAAVLHLVWGADITKAKYACIFKLHLHPSSCGVRLAVSELGSVLVLVLTQQAPRAYPTPSGQRLRVHCNPRYTATTRFRSSGSRLIRRPLERVFKNKSFGQRLSMPIVNFVSWGLVRSTYTALS</sequence>
<gene>
    <name evidence="1" type="ORF">EJ04DRAFT_26052</name>
</gene>
<dbReference type="Proteomes" id="UP000799444">
    <property type="component" value="Unassembled WGS sequence"/>
</dbReference>
<comment type="caution">
    <text evidence="1">The sequence shown here is derived from an EMBL/GenBank/DDBJ whole genome shotgun (WGS) entry which is preliminary data.</text>
</comment>
<evidence type="ECO:0000313" key="1">
    <source>
        <dbReference type="EMBL" id="KAF2738760.1"/>
    </source>
</evidence>